<proteinExistence type="predicted"/>
<dbReference type="RefSeq" id="WP_141611381.1">
    <property type="nucleotide sequence ID" value="NZ_VIGC02000025.1"/>
</dbReference>
<dbReference type="PANTHER" id="PTHR12110">
    <property type="entry name" value="HYDROXYPYRUVATE ISOMERASE"/>
    <property type="match status" value="1"/>
</dbReference>
<evidence type="ECO:0000259" key="1">
    <source>
        <dbReference type="Pfam" id="PF01261"/>
    </source>
</evidence>
<accession>A0A540VBY5</accession>
<dbReference type="GO" id="GO:0016853">
    <property type="term" value="F:isomerase activity"/>
    <property type="evidence" value="ECO:0007669"/>
    <property type="project" value="UniProtKB-KW"/>
</dbReference>
<dbReference type="InterPro" id="IPR050312">
    <property type="entry name" value="IolE/XylAMocC-like"/>
</dbReference>
<keyword evidence="3" id="KW-1185">Reference proteome</keyword>
<name>A0A540VBY5_9CHLR</name>
<comment type="caution">
    <text evidence="2">The sequence shown here is derived from an EMBL/GenBank/DDBJ whole genome shotgun (WGS) entry which is preliminary data.</text>
</comment>
<evidence type="ECO:0000313" key="2">
    <source>
        <dbReference type="EMBL" id="TQE94275.1"/>
    </source>
</evidence>
<dbReference type="Gene3D" id="3.20.20.150">
    <property type="entry name" value="Divalent-metal-dependent TIM barrel enzymes"/>
    <property type="match status" value="1"/>
</dbReference>
<keyword evidence="2" id="KW-0413">Isomerase</keyword>
<sequence length="320" mass="35456">MKVGVFAVVFSRLPFEQALDYIRSVGVEAVEIGCGGYVGDAHCKPAELLADEGALAAFRQAVQQRGLTISALSVHANPLHPNPEIGEVHKAYVENAIRLAARLEVDTVVTFSGCPGGGPGDRHPNWVTCPWPPDFSETVQWQWEAVMISYWQEVAQMAAREGVRIAIEMHPGFCVYNVETALALRETVGPTIGVNFDPSHLFWQGVDPGHAIRALGEAIFHFHAKDTRIDPINTRVNGVLDVKSYRQFAQRSWIFRTVGYGHGEEVWRDMVSNLRLVGYDGALSIEHEDGLMSGREGFEKAVRFLQGLVIREQAGETYWA</sequence>
<dbReference type="InterPro" id="IPR036237">
    <property type="entry name" value="Xyl_isomerase-like_sf"/>
</dbReference>
<organism evidence="2 3">
    <name type="scientific">Litorilinea aerophila</name>
    <dbReference type="NCBI Taxonomy" id="1204385"/>
    <lineage>
        <taxon>Bacteria</taxon>
        <taxon>Bacillati</taxon>
        <taxon>Chloroflexota</taxon>
        <taxon>Caldilineae</taxon>
        <taxon>Caldilineales</taxon>
        <taxon>Caldilineaceae</taxon>
        <taxon>Litorilinea</taxon>
    </lineage>
</organism>
<protein>
    <submittedName>
        <fullName evidence="2">Sugar phosphate isomerase/epimerase</fullName>
    </submittedName>
</protein>
<dbReference type="PANTHER" id="PTHR12110:SF21">
    <property type="entry name" value="XYLOSE ISOMERASE-LIKE TIM BARREL DOMAIN-CONTAINING PROTEIN"/>
    <property type="match status" value="1"/>
</dbReference>
<dbReference type="InterPro" id="IPR013022">
    <property type="entry name" value="Xyl_isomerase-like_TIM-brl"/>
</dbReference>
<dbReference type="Proteomes" id="UP000317371">
    <property type="component" value="Unassembled WGS sequence"/>
</dbReference>
<dbReference type="OrthoDB" id="9779184at2"/>
<dbReference type="SUPFAM" id="SSF51658">
    <property type="entry name" value="Xylose isomerase-like"/>
    <property type="match status" value="1"/>
</dbReference>
<gene>
    <name evidence="2" type="ORF">FKZ61_17135</name>
</gene>
<dbReference type="AlphaFoldDB" id="A0A540VBY5"/>
<evidence type="ECO:0000313" key="3">
    <source>
        <dbReference type="Proteomes" id="UP000317371"/>
    </source>
</evidence>
<dbReference type="FunCoup" id="A0A540VBY5">
    <property type="interactions" value="38"/>
</dbReference>
<dbReference type="Pfam" id="PF01261">
    <property type="entry name" value="AP_endonuc_2"/>
    <property type="match status" value="1"/>
</dbReference>
<dbReference type="InParanoid" id="A0A540VBY5"/>
<reference evidence="2 3" key="1">
    <citation type="submission" date="2019-06" db="EMBL/GenBank/DDBJ databases">
        <title>Genome sequence of Litorilinea aerophila BAA-2444.</title>
        <authorList>
            <person name="Maclea K.S."/>
            <person name="Maurais E.G."/>
            <person name="Iannazzi L.C."/>
        </authorList>
    </citation>
    <scope>NUCLEOTIDE SEQUENCE [LARGE SCALE GENOMIC DNA]</scope>
    <source>
        <strain evidence="2 3">ATCC BAA-2444</strain>
    </source>
</reference>
<feature type="domain" description="Xylose isomerase-like TIM barrel" evidence="1">
    <location>
        <begin position="20"/>
        <end position="306"/>
    </location>
</feature>
<dbReference type="EMBL" id="VIGC01000025">
    <property type="protein sequence ID" value="TQE94275.1"/>
    <property type="molecule type" value="Genomic_DNA"/>
</dbReference>